<evidence type="ECO:0000313" key="2">
    <source>
        <dbReference type="Proteomes" id="UP001152531"/>
    </source>
</evidence>
<name>A0ACA9Y994_9ASCO</name>
<keyword evidence="2" id="KW-1185">Reference proteome</keyword>
<reference evidence="1" key="1">
    <citation type="submission" date="2022-06" db="EMBL/GenBank/DDBJ databases">
        <authorList>
            <person name="Legras J.-L."/>
            <person name="Devillers H."/>
            <person name="Grondin C."/>
        </authorList>
    </citation>
    <scope>NUCLEOTIDE SEQUENCE</scope>
    <source>
        <strain evidence="1">CLIB 1444</strain>
    </source>
</reference>
<accession>A0ACA9Y994</accession>
<dbReference type="EMBL" id="CALSDN010000005">
    <property type="protein sequence ID" value="CAH6721227.1"/>
    <property type="molecule type" value="Genomic_DNA"/>
</dbReference>
<organism evidence="1 2">
    <name type="scientific">[Candida] jaroonii</name>
    <dbReference type="NCBI Taxonomy" id="467808"/>
    <lineage>
        <taxon>Eukaryota</taxon>
        <taxon>Fungi</taxon>
        <taxon>Dikarya</taxon>
        <taxon>Ascomycota</taxon>
        <taxon>Saccharomycotina</taxon>
        <taxon>Pichiomycetes</taxon>
        <taxon>Debaryomycetaceae</taxon>
        <taxon>Yamadazyma</taxon>
    </lineage>
</organism>
<comment type="caution">
    <text evidence="1">The sequence shown here is derived from an EMBL/GenBank/DDBJ whole genome shotgun (WGS) entry which is preliminary data.</text>
</comment>
<evidence type="ECO:0000313" key="1">
    <source>
        <dbReference type="EMBL" id="CAH6721227.1"/>
    </source>
</evidence>
<dbReference type="Proteomes" id="UP001152531">
    <property type="component" value="Unassembled WGS sequence"/>
</dbReference>
<protein>
    <submittedName>
        <fullName evidence="1">Cytoplasmic 60S subunit biogenesis factor Reh1p</fullName>
    </submittedName>
</protein>
<sequence length="421" mass="48676">MNTGLHVSVPSTTFTCNTCGIKFIAADLQREHMKTSWHRYNLKRRVTGLPSVTSDVFAHKVLHQQKLASLKNEVDEFGFELPKSKAKNVKKSGQRGRLPIIDKLSNEDIDVSDRERSVSPAKSEASEFSQFSLGDTVSLPEDYESNFDTGSELNYSELDDEEDIELNSEEEKLLETEEETDDEFIEVLPITFCFYCKEQHNDIESNLKHMFNKHGLYIPERTYLIDLEGLLTFLSEIIYIDNECFVCGFEGRNLESIRQHMTSKGHCKIPFETFEERETIEEFYDFNVEETPKDDTTKKPSTKSNKLVAFNENLISAPKNVKLENDRKVLSTGLEIGHKDDMKYHHKPASSILKHNDSQKSVILSDRRLAPGLTMRTVTKQEKLVRRFEHKQRSKKLNHHNVGRENHKEHFFDPNTFGYSN</sequence>
<proteinExistence type="predicted"/>
<gene>
    <name evidence="1" type="ORF">CLIB1444_05S06392</name>
</gene>